<reference evidence="1" key="1">
    <citation type="submission" date="2021-06" db="EMBL/GenBank/DDBJ databases">
        <authorList>
            <person name="Kallberg Y."/>
            <person name="Tangrot J."/>
            <person name="Rosling A."/>
        </authorList>
    </citation>
    <scope>NUCLEOTIDE SEQUENCE</scope>
    <source>
        <strain evidence="1">IA702</strain>
    </source>
</reference>
<feature type="non-terminal residue" evidence="1">
    <location>
        <position position="89"/>
    </location>
</feature>
<dbReference type="EMBL" id="CAJVPJ010002570">
    <property type="protein sequence ID" value="CAG8624679.1"/>
    <property type="molecule type" value="Genomic_DNA"/>
</dbReference>
<sequence>PGAPGWDGKIVATLFGYFDAFFTPQECCNACIVTDAQWSGWYFLNGGQPGVNFGCFMANTQDLSEICDAATTVVGIADAGRIRCPGGTP</sequence>
<name>A0A9N9GPU9_9GLOM</name>
<evidence type="ECO:0000313" key="1">
    <source>
        <dbReference type="EMBL" id="CAG8624679.1"/>
    </source>
</evidence>
<protein>
    <submittedName>
        <fullName evidence="1">9924_t:CDS:1</fullName>
    </submittedName>
</protein>
<gene>
    <name evidence="1" type="ORF">POCULU_LOCUS8592</name>
</gene>
<dbReference type="Proteomes" id="UP000789572">
    <property type="component" value="Unassembled WGS sequence"/>
</dbReference>
<dbReference type="AlphaFoldDB" id="A0A9N9GPU9"/>
<accession>A0A9N9GPU9</accession>
<keyword evidence="2" id="KW-1185">Reference proteome</keyword>
<feature type="non-terminal residue" evidence="1">
    <location>
        <position position="1"/>
    </location>
</feature>
<proteinExistence type="predicted"/>
<evidence type="ECO:0000313" key="2">
    <source>
        <dbReference type="Proteomes" id="UP000789572"/>
    </source>
</evidence>
<organism evidence="1 2">
    <name type="scientific">Paraglomus occultum</name>
    <dbReference type="NCBI Taxonomy" id="144539"/>
    <lineage>
        <taxon>Eukaryota</taxon>
        <taxon>Fungi</taxon>
        <taxon>Fungi incertae sedis</taxon>
        <taxon>Mucoromycota</taxon>
        <taxon>Glomeromycotina</taxon>
        <taxon>Glomeromycetes</taxon>
        <taxon>Paraglomerales</taxon>
        <taxon>Paraglomeraceae</taxon>
        <taxon>Paraglomus</taxon>
    </lineage>
</organism>
<comment type="caution">
    <text evidence="1">The sequence shown here is derived from an EMBL/GenBank/DDBJ whole genome shotgun (WGS) entry which is preliminary data.</text>
</comment>